<gene>
    <name evidence="2" type="ORF">GCM10025770_06240</name>
</gene>
<keyword evidence="3" id="KW-1185">Reference proteome</keyword>
<evidence type="ECO:0000313" key="3">
    <source>
        <dbReference type="Proteomes" id="UP001500547"/>
    </source>
</evidence>
<protein>
    <submittedName>
        <fullName evidence="2">Phage holin family protein</fullName>
    </submittedName>
</protein>
<reference evidence="3" key="1">
    <citation type="journal article" date="2019" name="Int. J. Syst. Evol. Microbiol.">
        <title>The Global Catalogue of Microorganisms (GCM) 10K type strain sequencing project: providing services to taxonomists for standard genome sequencing and annotation.</title>
        <authorList>
            <consortium name="The Broad Institute Genomics Platform"/>
            <consortium name="The Broad Institute Genome Sequencing Center for Infectious Disease"/>
            <person name="Wu L."/>
            <person name="Ma J."/>
        </authorList>
    </citation>
    <scope>NUCLEOTIDE SEQUENCE [LARGE SCALE GENOMIC DNA]</scope>
    <source>
        <strain evidence="3">JCM 18715</strain>
    </source>
</reference>
<dbReference type="PANTHER" id="PTHR37309">
    <property type="entry name" value="SLR0284 PROTEIN"/>
    <property type="match status" value="1"/>
</dbReference>
<dbReference type="InterPro" id="IPR007165">
    <property type="entry name" value="Phage_holin_4_2"/>
</dbReference>
<dbReference type="PANTHER" id="PTHR37309:SF1">
    <property type="entry name" value="SLR0284 PROTEIN"/>
    <property type="match status" value="1"/>
</dbReference>
<comment type="caution">
    <text evidence="2">The sequence shown here is derived from an EMBL/GenBank/DDBJ whole genome shotgun (WGS) entry which is preliminary data.</text>
</comment>
<accession>A0ABP9QCI9</accession>
<evidence type="ECO:0000313" key="2">
    <source>
        <dbReference type="EMBL" id="GAA5159630.1"/>
    </source>
</evidence>
<name>A0ABP9QCI9_9RHOO</name>
<dbReference type="RefSeq" id="WP_345531378.1">
    <property type="nucleotide sequence ID" value="NZ_BAABLD010000002.1"/>
</dbReference>
<organism evidence="2 3">
    <name type="scientific">Viridibacterium curvum</name>
    <dbReference type="NCBI Taxonomy" id="1101404"/>
    <lineage>
        <taxon>Bacteria</taxon>
        <taxon>Pseudomonadati</taxon>
        <taxon>Pseudomonadota</taxon>
        <taxon>Betaproteobacteria</taxon>
        <taxon>Rhodocyclales</taxon>
        <taxon>Rhodocyclaceae</taxon>
        <taxon>Viridibacterium</taxon>
    </lineage>
</organism>
<keyword evidence="1" id="KW-0472">Membrane</keyword>
<dbReference type="Pfam" id="PF04020">
    <property type="entry name" value="Phage_holin_4_2"/>
    <property type="match status" value="1"/>
</dbReference>
<dbReference type="EMBL" id="BAABLD010000002">
    <property type="protein sequence ID" value="GAA5159630.1"/>
    <property type="molecule type" value="Genomic_DNA"/>
</dbReference>
<keyword evidence="1" id="KW-1133">Transmembrane helix</keyword>
<feature type="transmembrane region" description="Helical" evidence="1">
    <location>
        <begin position="92"/>
        <end position="113"/>
    </location>
</feature>
<keyword evidence="1" id="KW-0812">Transmembrane</keyword>
<feature type="transmembrane region" description="Helical" evidence="1">
    <location>
        <begin position="26"/>
        <end position="45"/>
    </location>
</feature>
<evidence type="ECO:0000256" key="1">
    <source>
        <dbReference type="SAM" id="Phobius"/>
    </source>
</evidence>
<sequence length="129" mass="13692">MILISMLLRGGLNALALMLLPSLMDSVAVDGFVPALITGMVIGVFNGLIRPLLFLLTLPVTVLSLGFFALVINALLFWAATSLVPGISVSGFWSAFWAALIYSVLSSLVDAAVGGKPSSVRFQRLPREN</sequence>
<feature type="transmembrane region" description="Helical" evidence="1">
    <location>
        <begin position="52"/>
        <end position="80"/>
    </location>
</feature>
<dbReference type="Proteomes" id="UP001500547">
    <property type="component" value="Unassembled WGS sequence"/>
</dbReference>
<proteinExistence type="predicted"/>